<reference evidence="2" key="1">
    <citation type="journal article" date="2019" name="bioRxiv">
        <title>The Genome of the Zebra Mussel, Dreissena polymorpha: A Resource for Invasive Species Research.</title>
        <authorList>
            <person name="McCartney M.A."/>
            <person name="Auch B."/>
            <person name="Kono T."/>
            <person name="Mallez S."/>
            <person name="Zhang Y."/>
            <person name="Obille A."/>
            <person name="Becker A."/>
            <person name="Abrahante J.E."/>
            <person name="Garbe J."/>
            <person name="Badalamenti J.P."/>
            <person name="Herman A."/>
            <person name="Mangelson H."/>
            <person name="Liachko I."/>
            <person name="Sullivan S."/>
            <person name="Sone E.D."/>
            <person name="Koren S."/>
            <person name="Silverstein K.A.T."/>
            <person name="Beckman K.B."/>
            <person name="Gohl D.M."/>
        </authorList>
    </citation>
    <scope>NUCLEOTIDE SEQUENCE</scope>
    <source>
        <strain evidence="2">Duluth1</strain>
        <tissue evidence="2">Whole animal</tissue>
    </source>
</reference>
<dbReference type="AlphaFoldDB" id="A0A9D4L3N6"/>
<dbReference type="Proteomes" id="UP000828390">
    <property type="component" value="Unassembled WGS sequence"/>
</dbReference>
<evidence type="ECO:0000259" key="1">
    <source>
        <dbReference type="PROSITE" id="PS51789"/>
    </source>
</evidence>
<gene>
    <name evidence="2" type="ORF">DPMN_093207</name>
</gene>
<proteinExistence type="predicted"/>
<keyword evidence="3" id="KW-1185">Reference proteome</keyword>
<dbReference type="InterPro" id="IPR021673">
    <property type="entry name" value="RLR_CTR"/>
</dbReference>
<comment type="caution">
    <text evidence="2">The sequence shown here is derived from an EMBL/GenBank/DDBJ whole genome shotgun (WGS) entry which is preliminary data.</text>
</comment>
<reference evidence="2" key="2">
    <citation type="submission" date="2020-11" db="EMBL/GenBank/DDBJ databases">
        <authorList>
            <person name="McCartney M.A."/>
            <person name="Auch B."/>
            <person name="Kono T."/>
            <person name="Mallez S."/>
            <person name="Becker A."/>
            <person name="Gohl D.M."/>
            <person name="Silverstein K.A.T."/>
            <person name="Koren S."/>
            <person name="Bechman K.B."/>
            <person name="Herman A."/>
            <person name="Abrahante J.E."/>
            <person name="Garbe J."/>
        </authorList>
    </citation>
    <scope>NUCLEOTIDE SEQUENCE</scope>
    <source>
        <strain evidence="2">Duluth1</strain>
        <tissue evidence="2">Whole animal</tissue>
    </source>
</reference>
<dbReference type="Gene3D" id="2.170.150.30">
    <property type="entry name" value="RIG-I-like receptor, C-terminal regulatory domain"/>
    <property type="match status" value="1"/>
</dbReference>
<dbReference type="PROSITE" id="PS51789">
    <property type="entry name" value="RLR_CTR"/>
    <property type="match status" value="1"/>
</dbReference>
<accession>A0A9D4L3N6</accession>
<dbReference type="Pfam" id="PF11648">
    <property type="entry name" value="RIG-I_C-RD"/>
    <property type="match status" value="1"/>
</dbReference>
<dbReference type="EMBL" id="JAIWYP010000003">
    <property type="protein sequence ID" value="KAH3850734.1"/>
    <property type="molecule type" value="Genomic_DNA"/>
</dbReference>
<evidence type="ECO:0000313" key="2">
    <source>
        <dbReference type="EMBL" id="KAH3850734.1"/>
    </source>
</evidence>
<name>A0A9D4L3N6_DREPO</name>
<dbReference type="InterPro" id="IPR051363">
    <property type="entry name" value="RLR_Helicase"/>
</dbReference>
<dbReference type="PANTHER" id="PTHR14074:SF16">
    <property type="entry name" value="ANTIVIRAL INNATE IMMUNE RESPONSE RECEPTOR RIG-I"/>
    <property type="match status" value="1"/>
</dbReference>
<protein>
    <recommendedName>
        <fullName evidence="1">RLR CTR domain-containing protein</fullName>
    </recommendedName>
</protein>
<evidence type="ECO:0000313" key="3">
    <source>
        <dbReference type="Proteomes" id="UP000828390"/>
    </source>
</evidence>
<sequence>MLCLLHAYIGSNPDKFLEELLKLQEEATLDQKLSRLGRKRTTMRAGQFDLKCFRCGAFVCMSDSVKKIKDVHHVVVDEPLKERVICSDKDTRDFKDDDVQLCGKISCKECGGNLGVSCIYKSLEFRVLKIENCLVVHVKGRQTTCKQWMKVPFVVEALGTEDFKKIIKNRGENGQM</sequence>
<feature type="domain" description="RLR CTR" evidence="1">
    <location>
        <begin position="38"/>
        <end position="165"/>
    </location>
</feature>
<organism evidence="2 3">
    <name type="scientific">Dreissena polymorpha</name>
    <name type="common">Zebra mussel</name>
    <name type="synonym">Mytilus polymorpha</name>
    <dbReference type="NCBI Taxonomy" id="45954"/>
    <lineage>
        <taxon>Eukaryota</taxon>
        <taxon>Metazoa</taxon>
        <taxon>Spiralia</taxon>
        <taxon>Lophotrochozoa</taxon>
        <taxon>Mollusca</taxon>
        <taxon>Bivalvia</taxon>
        <taxon>Autobranchia</taxon>
        <taxon>Heteroconchia</taxon>
        <taxon>Euheterodonta</taxon>
        <taxon>Imparidentia</taxon>
        <taxon>Neoheterodontei</taxon>
        <taxon>Myida</taxon>
        <taxon>Dreissenoidea</taxon>
        <taxon>Dreissenidae</taxon>
        <taxon>Dreissena</taxon>
    </lineage>
</organism>
<dbReference type="PANTHER" id="PTHR14074">
    <property type="entry name" value="HELICASE WITH DEATH DOMAIN-RELATED"/>
    <property type="match status" value="1"/>
</dbReference>
<dbReference type="GO" id="GO:0005737">
    <property type="term" value="C:cytoplasm"/>
    <property type="evidence" value="ECO:0007669"/>
    <property type="project" value="TreeGrafter"/>
</dbReference>
<dbReference type="InterPro" id="IPR038557">
    <property type="entry name" value="RLR_C_sf"/>
</dbReference>